<dbReference type="RefSeq" id="WP_075049116.1">
    <property type="nucleotide sequence ID" value="NZ_CP006867.1"/>
</dbReference>
<proteinExistence type="predicted"/>
<dbReference type="KEGG" id="iis:EYM_00125"/>
<gene>
    <name evidence="1" type="ORF">EYM_00125</name>
</gene>
<dbReference type="EMBL" id="CP006867">
    <property type="protein sequence ID" value="ALU12095.1"/>
    <property type="molecule type" value="Genomic_DNA"/>
</dbReference>
<dbReference type="Proteomes" id="UP000060778">
    <property type="component" value="Chromosome"/>
</dbReference>
<evidence type="ECO:0000313" key="1">
    <source>
        <dbReference type="EMBL" id="ALU12095.1"/>
    </source>
</evidence>
<name>A0A0U3FP43_9CREN</name>
<dbReference type="AlphaFoldDB" id="A0A0U3FP43"/>
<dbReference type="STRING" id="940295.EYM_00125"/>
<reference evidence="1 2" key="1">
    <citation type="submission" date="2013-11" db="EMBL/GenBank/DDBJ databases">
        <title>Comparative genomics of Ignicoccus.</title>
        <authorList>
            <person name="Podar M."/>
        </authorList>
    </citation>
    <scope>NUCLEOTIDE SEQUENCE [LARGE SCALE GENOMIC DNA]</scope>
    <source>
        <strain evidence="1 2">DSM 13165</strain>
    </source>
</reference>
<evidence type="ECO:0000313" key="2">
    <source>
        <dbReference type="Proteomes" id="UP000060778"/>
    </source>
</evidence>
<sequence length="129" mass="14494">MITFIARVYRSKSKVVLAMSNGKVKVIELSIWNKYLSKCWTYGYAYLCKRSLILKYGDLVIGLVKKNEPPMPEDVEALMPLIEKLSFPHFVVDEVISLMYSRDTLLDLSCAGCEVSNLVPGKISVAEVA</sequence>
<keyword evidence="2" id="KW-1185">Reference proteome</keyword>
<protein>
    <submittedName>
        <fullName evidence="1">Uncharacterized protein</fullName>
    </submittedName>
</protein>
<accession>A0A0U3FP43</accession>
<dbReference type="GeneID" id="30679444"/>
<organism evidence="1 2">
    <name type="scientific">Ignicoccus islandicus DSM 13165</name>
    <dbReference type="NCBI Taxonomy" id="940295"/>
    <lineage>
        <taxon>Archaea</taxon>
        <taxon>Thermoproteota</taxon>
        <taxon>Thermoprotei</taxon>
        <taxon>Desulfurococcales</taxon>
        <taxon>Desulfurococcaceae</taxon>
        <taxon>Ignicoccus</taxon>
    </lineage>
</organism>